<feature type="compositionally biased region" description="Basic residues" evidence="2">
    <location>
        <begin position="289"/>
        <end position="298"/>
    </location>
</feature>
<comment type="caution">
    <text evidence="4">The sequence shown here is derived from an EMBL/GenBank/DDBJ whole genome shotgun (WGS) entry which is preliminary data.</text>
</comment>
<protein>
    <recommendedName>
        <fullName evidence="3">RING-type domain-containing protein</fullName>
    </recommendedName>
</protein>
<dbReference type="OrthoDB" id="8062037at2759"/>
<proteinExistence type="predicted"/>
<feature type="region of interest" description="Disordered" evidence="2">
    <location>
        <begin position="1"/>
        <end position="26"/>
    </location>
</feature>
<dbReference type="GO" id="GO:0008270">
    <property type="term" value="F:zinc ion binding"/>
    <property type="evidence" value="ECO:0007669"/>
    <property type="project" value="UniProtKB-KW"/>
</dbReference>
<dbReference type="SUPFAM" id="SSF57850">
    <property type="entry name" value="RING/U-box"/>
    <property type="match status" value="1"/>
</dbReference>
<evidence type="ECO:0000259" key="3">
    <source>
        <dbReference type="PROSITE" id="PS50089"/>
    </source>
</evidence>
<organism evidence="4 5">
    <name type="scientific">Kingdonia uniflora</name>
    <dbReference type="NCBI Taxonomy" id="39325"/>
    <lineage>
        <taxon>Eukaryota</taxon>
        <taxon>Viridiplantae</taxon>
        <taxon>Streptophyta</taxon>
        <taxon>Embryophyta</taxon>
        <taxon>Tracheophyta</taxon>
        <taxon>Spermatophyta</taxon>
        <taxon>Magnoliopsida</taxon>
        <taxon>Ranunculales</taxon>
        <taxon>Circaeasteraceae</taxon>
        <taxon>Kingdonia</taxon>
    </lineage>
</organism>
<dbReference type="SMART" id="SM00184">
    <property type="entry name" value="RING"/>
    <property type="match status" value="1"/>
</dbReference>
<dbReference type="PANTHER" id="PTHR46798">
    <property type="entry name" value="OS09G0511500 PROTEIN"/>
    <property type="match status" value="1"/>
</dbReference>
<dbReference type="EMBL" id="JACGCM010000965">
    <property type="protein sequence ID" value="KAF6163773.1"/>
    <property type="molecule type" value="Genomic_DNA"/>
</dbReference>
<dbReference type="CDD" id="cd16448">
    <property type="entry name" value="RING-H2"/>
    <property type="match status" value="1"/>
</dbReference>
<keyword evidence="1" id="KW-0479">Metal-binding</keyword>
<reference evidence="4 5" key="1">
    <citation type="journal article" date="2020" name="IScience">
        <title>Genome Sequencing of the Endangered Kingdonia uniflora (Circaeasteraceae, Ranunculales) Reveals Potential Mechanisms of Evolutionary Specialization.</title>
        <authorList>
            <person name="Sun Y."/>
            <person name="Deng T."/>
            <person name="Zhang A."/>
            <person name="Moore M.J."/>
            <person name="Landis J.B."/>
            <person name="Lin N."/>
            <person name="Zhang H."/>
            <person name="Zhang X."/>
            <person name="Huang J."/>
            <person name="Zhang X."/>
            <person name="Sun H."/>
            <person name="Wang H."/>
        </authorList>
    </citation>
    <scope>NUCLEOTIDE SEQUENCE [LARGE SCALE GENOMIC DNA]</scope>
    <source>
        <strain evidence="4">TB1705</strain>
        <tissue evidence="4">Leaf</tissue>
    </source>
</reference>
<dbReference type="Proteomes" id="UP000541444">
    <property type="component" value="Unassembled WGS sequence"/>
</dbReference>
<dbReference type="InterPro" id="IPR001841">
    <property type="entry name" value="Znf_RING"/>
</dbReference>
<keyword evidence="5" id="KW-1185">Reference proteome</keyword>
<dbReference type="InterPro" id="IPR044274">
    <property type="entry name" value="RFI2"/>
</dbReference>
<dbReference type="PROSITE" id="PS50089">
    <property type="entry name" value="ZF_RING_2"/>
    <property type="match status" value="1"/>
</dbReference>
<evidence type="ECO:0000256" key="2">
    <source>
        <dbReference type="SAM" id="MobiDB-lite"/>
    </source>
</evidence>
<keyword evidence="1" id="KW-0863">Zinc-finger</keyword>
<dbReference type="InterPro" id="IPR057779">
    <property type="entry name" value="Znf_RING_Vps41"/>
</dbReference>
<dbReference type="Pfam" id="PF23555">
    <property type="entry name" value="zf-RING_Vps41"/>
    <property type="match status" value="1"/>
</dbReference>
<dbReference type="PANTHER" id="PTHR46798:SF3">
    <property type="entry name" value="RING FINGER FAMILY PROTEIN"/>
    <property type="match status" value="1"/>
</dbReference>
<dbReference type="AlphaFoldDB" id="A0A7J7N9K2"/>
<evidence type="ECO:0000256" key="1">
    <source>
        <dbReference type="PROSITE-ProRule" id="PRU00175"/>
    </source>
</evidence>
<feature type="compositionally biased region" description="Basic and acidic residues" evidence="2">
    <location>
        <begin position="1"/>
        <end position="10"/>
    </location>
</feature>
<name>A0A7J7N9K2_9MAGN</name>
<dbReference type="Gene3D" id="3.30.40.10">
    <property type="entry name" value="Zinc/RING finger domain, C3HC4 (zinc finger)"/>
    <property type="match status" value="1"/>
</dbReference>
<gene>
    <name evidence="4" type="ORF">GIB67_012132</name>
</gene>
<evidence type="ECO:0000313" key="4">
    <source>
        <dbReference type="EMBL" id="KAF6163773.1"/>
    </source>
</evidence>
<dbReference type="GO" id="GO:0004842">
    <property type="term" value="F:ubiquitin-protein transferase activity"/>
    <property type="evidence" value="ECO:0007669"/>
    <property type="project" value="InterPro"/>
</dbReference>
<evidence type="ECO:0000313" key="5">
    <source>
        <dbReference type="Proteomes" id="UP000541444"/>
    </source>
</evidence>
<feature type="region of interest" description="Disordered" evidence="2">
    <location>
        <begin position="265"/>
        <end position="306"/>
    </location>
</feature>
<accession>A0A7J7N9K2</accession>
<keyword evidence="1" id="KW-0862">Zinc</keyword>
<feature type="domain" description="RING-type" evidence="3">
    <location>
        <begin position="34"/>
        <end position="80"/>
    </location>
</feature>
<sequence length="400" mass="44483">MDSKEEEKNTLKAATEEEEEEDASLNNNNNSVSCSICLDLVIDKGGDRSIAKLQCGHQFHLDCIGSEFNAKGAMQCPNCRKVEEGQWFYANRPGHSGSLIDVNFEELIEELYELSYPELPFGLPWCPLIGPSQRSQPLFEEREVRPNSYHDMLRNEAFMDHLNASSRTHVCPYLHGYPHVGHTLPSSAGNDVHNIGSFLRHPFGMGGPPLGEFPNIQEFSAVGSRLDRNDSSGLQSFGSLLHPTPFLQGSVTRMAPAVVGDARVHSHGRGGRAYSHTHTPSSFNVHAPRSGRRTRPRTSAHYSSSSAEIGGFHGFSVMPEPASGNHQDGGRRHNQFYSRHMSWIPVEGESWGSFHPNLNPHARSRTDTMSNRNLYGGIVWERMGSYQRRAPHPGTPQSFI</sequence>
<dbReference type="InterPro" id="IPR013083">
    <property type="entry name" value="Znf_RING/FYVE/PHD"/>
</dbReference>